<dbReference type="PANTHER" id="PTHR37534">
    <property type="entry name" value="TRANSCRIPTIONAL ACTIVATOR PROTEIN UGA3"/>
    <property type="match status" value="1"/>
</dbReference>
<feature type="region of interest" description="Disordered" evidence="6">
    <location>
        <begin position="1"/>
        <end position="25"/>
    </location>
</feature>
<dbReference type="EMBL" id="PDNA01000105">
    <property type="protein sequence ID" value="PGH13367.1"/>
    <property type="molecule type" value="Genomic_DNA"/>
</dbReference>
<dbReference type="CDD" id="cd12148">
    <property type="entry name" value="fungal_TF_MHR"/>
    <property type="match status" value="1"/>
</dbReference>
<protein>
    <recommendedName>
        <fullName evidence="7">Zn(2)-C6 fungal-type domain-containing protein</fullName>
    </recommendedName>
</protein>
<evidence type="ECO:0000256" key="6">
    <source>
        <dbReference type="SAM" id="MobiDB-lite"/>
    </source>
</evidence>
<dbReference type="SUPFAM" id="SSF57701">
    <property type="entry name" value="Zn2/Cys6 DNA-binding domain"/>
    <property type="match status" value="1"/>
</dbReference>
<dbReference type="GO" id="GO:0000981">
    <property type="term" value="F:DNA-binding transcription factor activity, RNA polymerase II-specific"/>
    <property type="evidence" value="ECO:0007669"/>
    <property type="project" value="InterPro"/>
</dbReference>
<evidence type="ECO:0000256" key="4">
    <source>
        <dbReference type="ARBA" id="ARBA00023163"/>
    </source>
</evidence>
<keyword evidence="2" id="KW-0805">Transcription regulation</keyword>
<name>A0A2B7XY18_POLH7</name>
<dbReference type="AlphaFoldDB" id="A0A2B7XY18"/>
<evidence type="ECO:0000256" key="3">
    <source>
        <dbReference type="ARBA" id="ARBA00023125"/>
    </source>
</evidence>
<evidence type="ECO:0000256" key="2">
    <source>
        <dbReference type="ARBA" id="ARBA00023015"/>
    </source>
</evidence>
<dbReference type="PANTHER" id="PTHR37534:SF47">
    <property type="entry name" value="ZN(2)-C6 FUNGAL-TYPE DOMAIN-CONTAINING PROTEIN"/>
    <property type="match status" value="1"/>
</dbReference>
<evidence type="ECO:0000256" key="1">
    <source>
        <dbReference type="ARBA" id="ARBA00004123"/>
    </source>
</evidence>
<dbReference type="GO" id="GO:0005634">
    <property type="term" value="C:nucleus"/>
    <property type="evidence" value="ECO:0007669"/>
    <property type="project" value="UniProtKB-SubCell"/>
</dbReference>
<gene>
    <name evidence="8" type="ORF">AJ80_06361</name>
</gene>
<dbReference type="PROSITE" id="PS00463">
    <property type="entry name" value="ZN2_CY6_FUNGAL_1"/>
    <property type="match status" value="1"/>
</dbReference>
<proteinExistence type="predicted"/>
<dbReference type="InterPro" id="IPR001138">
    <property type="entry name" value="Zn2Cys6_DnaBD"/>
</dbReference>
<evidence type="ECO:0000259" key="7">
    <source>
        <dbReference type="PROSITE" id="PS50048"/>
    </source>
</evidence>
<feature type="compositionally biased region" description="Polar residues" evidence="6">
    <location>
        <begin position="1"/>
        <end position="12"/>
    </location>
</feature>
<comment type="subcellular location">
    <subcellularLocation>
        <location evidence="1">Nucleus</location>
    </subcellularLocation>
</comment>
<dbReference type="STRING" id="1447883.A0A2B7XY18"/>
<dbReference type="GO" id="GO:0000976">
    <property type="term" value="F:transcription cis-regulatory region binding"/>
    <property type="evidence" value="ECO:0007669"/>
    <property type="project" value="TreeGrafter"/>
</dbReference>
<keyword evidence="9" id="KW-1185">Reference proteome</keyword>
<organism evidence="8 9">
    <name type="scientific">Polytolypa hystricis (strain UAMH7299)</name>
    <dbReference type="NCBI Taxonomy" id="1447883"/>
    <lineage>
        <taxon>Eukaryota</taxon>
        <taxon>Fungi</taxon>
        <taxon>Dikarya</taxon>
        <taxon>Ascomycota</taxon>
        <taxon>Pezizomycotina</taxon>
        <taxon>Eurotiomycetes</taxon>
        <taxon>Eurotiomycetidae</taxon>
        <taxon>Onygenales</taxon>
        <taxon>Onygenales incertae sedis</taxon>
        <taxon>Polytolypa</taxon>
    </lineage>
</organism>
<evidence type="ECO:0000313" key="9">
    <source>
        <dbReference type="Proteomes" id="UP000224634"/>
    </source>
</evidence>
<reference evidence="8 9" key="1">
    <citation type="submission" date="2017-10" db="EMBL/GenBank/DDBJ databases">
        <title>Comparative genomics in systemic dimorphic fungi from Ajellomycetaceae.</title>
        <authorList>
            <person name="Munoz J.F."/>
            <person name="Mcewen J.G."/>
            <person name="Clay O.K."/>
            <person name="Cuomo C.A."/>
        </authorList>
    </citation>
    <scope>NUCLEOTIDE SEQUENCE [LARGE SCALE GENOMIC DNA]</scope>
    <source>
        <strain evidence="8 9">UAMH7299</strain>
    </source>
</reference>
<dbReference type="Proteomes" id="UP000224634">
    <property type="component" value="Unassembled WGS sequence"/>
</dbReference>
<dbReference type="OrthoDB" id="3886144at2759"/>
<dbReference type="GO" id="GO:0045944">
    <property type="term" value="P:positive regulation of transcription by RNA polymerase II"/>
    <property type="evidence" value="ECO:0007669"/>
    <property type="project" value="TreeGrafter"/>
</dbReference>
<dbReference type="Pfam" id="PF11951">
    <property type="entry name" value="Fungal_trans_2"/>
    <property type="match status" value="1"/>
</dbReference>
<feature type="domain" description="Zn(2)-C6 fungal-type" evidence="7">
    <location>
        <begin position="61"/>
        <end position="89"/>
    </location>
</feature>
<comment type="caution">
    <text evidence="8">The sequence shown here is derived from an EMBL/GenBank/DDBJ whole genome shotgun (WGS) entry which is preliminary data.</text>
</comment>
<dbReference type="CDD" id="cd00067">
    <property type="entry name" value="GAL4"/>
    <property type="match status" value="1"/>
</dbReference>
<dbReference type="GO" id="GO:0008270">
    <property type="term" value="F:zinc ion binding"/>
    <property type="evidence" value="ECO:0007669"/>
    <property type="project" value="InterPro"/>
</dbReference>
<sequence length="715" mass="79999">MEPGQTSTTSLAETVPRKGHIAKGKPKPLVSIYSAPLSTPKAVAANGPNINKPKQSKSRNGCVTCKAKRLKCDETKPTCQQCHRRNVTCGGYKKDFKWRSFEESSFANKHASKGLKVVTSRSPVASPITVPKQLCPKLGSPESARHDWMENNVRERQCLTPASDGDVLFPICSPHPRKLSFMATSGTDGSWDNRSSLVLTPESSLGWRSPALSSAACTNIEEAEEFIQSPVTSTGRWNIEFSSLLLSEVPRGPNFGPGSPEMLIMRFVGQTCGILSVKDGRSENPWRTLIWPLAKESLALYHAICSLAAFHCAKENPLLRVQGVDHANQSFRLLRRGLSTMRTDAALATTLALVFVESWDRHVSTGIRHVRGAKALLSRASVEQQHVRRHNEHECLRFLYNTWVYTDVIARLVSLDDSGLDNIAFPPISDTNIHEIDPLMGCATTLFPLISRVANLVQKVRVRQAKENSIAIISEASELKTQIENWEAPKYFKPPEDPTSHIQDSFQTAQAYRWATLLYLHQAVPEIPSESSAELAKRVLQFLATVPLSSRTTIVHIYPLLVASCEAESEEYRIWVQERWAAMQTRLMIGNIDRCLEVIKEVWERRDAHEMSKLGSQQPILAIPLVDSRQSDFPLEEGEPDLLNEGSYISLFNFQGEELIPVLGSSLTPAFDTLEFEKTVRGRLHWLGVMRDWGWEGMWFSFSFCEPSLIDVPRG</sequence>
<keyword evidence="5" id="KW-0539">Nucleus</keyword>
<dbReference type="SMART" id="SM00066">
    <property type="entry name" value="GAL4"/>
    <property type="match status" value="1"/>
</dbReference>
<dbReference type="PROSITE" id="PS50048">
    <property type="entry name" value="ZN2_CY6_FUNGAL_2"/>
    <property type="match status" value="1"/>
</dbReference>
<dbReference type="Gene3D" id="4.10.240.10">
    <property type="entry name" value="Zn(2)-C6 fungal-type DNA-binding domain"/>
    <property type="match status" value="1"/>
</dbReference>
<accession>A0A2B7XY18</accession>
<keyword evidence="3" id="KW-0238">DNA-binding</keyword>
<evidence type="ECO:0000256" key="5">
    <source>
        <dbReference type="ARBA" id="ARBA00023242"/>
    </source>
</evidence>
<dbReference type="Pfam" id="PF00172">
    <property type="entry name" value="Zn_clus"/>
    <property type="match status" value="1"/>
</dbReference>
<dbReference type="InterPro" id="IPR021858">
    <property type="entry name" value="Fun_TF"/>
</dbReference>
<keyword evidence="4" id="KW-0804">Transcription</keyword>
<evidence type="ECO:0000313" key="8">
    <source>
        <dbReference type="EMBL" id="PGH13367.1"/>
    </source>
</evidence>
<dbReference type="InterPro" id="IPR036864">
    <property type="entry name" value="Zn2-C6_fun-type_DNA-bd_sf"/>
</dbReference>